<reference evidence="13" key="1">
    <citation type="submission" date="2018-02" db="EMBL/GenBank/DDBJ databases">
        <authorList>
            <person name="Holder M.E."/>
            <person name="Ajami N.J."/>
            <person name="Petrosino J.F."/>
        </authorList>
    </citation>
    <scope>NUCLEOTIDE SEQUENCE [LARGE SCALE GENOMIC DNA]</scope>
    <source>
        <strain evidence="13">CCUG 47132</strain>
    </source>
</reference>
<dbReference type="GO" id="GO:0006351">
    <property type="term" value="P:DNA-templated transcription"/>
    <property type="evidence" value="ECO:0007669"/>
    <property type="project" value="UniProtKB-UniRule"/>
</dbReference>
<dbReference type="PANTHER" id="PTHR34476">
    <property type="entry name" value="DNA-DIRECTED RNA POLYMERASE SUBUNIT OMEGA"/>
    <property type="match status" value="1"/>
</dbReference>
<evidence type="ECO:0000256" key="8">
    <source>
        <dbReference type="ARBA" id="ARBA00029924"/>
    </source>
</evidence>
<evidence type="ECO:0000256" key="2">
    <source>
        <dbReference type="ARBA" id="ARBA00012418"/>
    </source>
</evidence>
<evidence type="ECO:0000256" key="3">
    <source>
        <dbReference type="ARBA" id="ARBA00013725"/>
    </source>
</evidence>
<keyword evidence="13" id="KW-1185">Reference proteome</keyword>
<dbReference type="HAMAP" id="MF_00366">
    <property type="entry name" value="RNApol_bact_RpoZ"/>
    <property type="match status" value="1"/>
</dbReference>
<dbReference type="InterPro" id="IPR036161">
    <property type="entry name" value="RPB6/omega-like_sf"/>
</dbReference>
<name>A0A2S0L4Z3_9FIRM</name>
<dbReference type="SUPFAM" id="SSF63562">
    <property type="entry name" value="RPB6/omega subunit-like"/>
    <property type="match status" value="1"/>
</dbReference>
<keyword evidence="4 10" id="KW-0240">DNA-directed RNA polymerase</keyword>
<gene>
    <name evidence="10" type="primary">rpoZ</name>
    <name evidence="12" type="ORF">C5Q96_05635</name>
</gene>
<keyword evidence="6 10" id="KW-0548">Nucleotidyltransferase</keyword>
<dbReference type="GO" id="GO:0000428">
    <property type="term" value="C:DNA-directed RNA polymerase complex"/>
    <property type="evidence" value="ECO:0007669"/>
    <property type="project" value="UniProtKB-KW"/>
</dbReference>
<dbReference type="AlphaFoldDB" id="A0A2S0L4Z3"/>
<comment type="similarity">
    <text evidence="1 10">Belongs to the RNA polymerase subunit omega family.</text>
</comment>
<evidence type="ECO:0000256" key="11">
    <source>
        <dbReference type="SAM" id="MobiDB-lite"/>
    </source>
</evidence>
<dbReference type="InterPro" id="IPR003716">
    <property type="entry name" value="DNA-dir_RNA_pol_omega"/>
</dbReference>
<dbReference type="KEGG" id="mdv:C5Q96_05635"/>
<dbReference type="NCBIfam" id="TIGR00690">
    <property type="entry name" value="rpoZ"/>
    <property type="match status" value="1"/>
</dbReference>
<evidence type="ECO:0000313" key="13">
    <source>
        <dbReference type="Proteomes" id="UP000237883"/>
    </source>
</evidence>
<feature type="region of interest" description="Disordered" evidence="11">
    <location>
        <begin position="88"/>
        <end position="118"/>
    </location>
</feature>
<dbReference type="OrthoDB" id="9815459at2"/>
<dbReference type="RefSeq" id="WP_106057428.1">
    <property type="nucleotide sequence ID" value="NZ_CAURSC010000003.1"/>
</dbReference>
<evidence type="ECO:0000256" key="10">
    <source>
        <dbReference type="HAMAP-Rule" id="MF_00366"/>
    </source>
</evidence>
<dbReference type="SMART" id="SM01409">
    <property type="entry name" value="RNA_pol_Rpb6"/>
    <property type="match status" value="1"/>
</dbReference>
<dbReference type="Gene3D" id="3.90.940.10">
    <property type="match status" value="1"/>
</dbReference>
<evidence type="ECO:0000256" key="7">
    <source>
        <dbReference type="ARBA" id="ARBA00023163"/>
    </source>
</evidence>
<dbReference type="Pfam" id="PF01192">
    <property type="entry name" value="RNA_pol_Rpb6"/>
    <property type="match status" value="1"/>
</dbReference>
<proteinExistence type="inferred from homology"/>
<dbReference type="EMBL" id="CP027228">
    <property type="protein sequence ID" value="AVM48355.1"/>
    <property type="molecule type" value="Genomic_DNA"/>
</dbReference>
<comment type="function">
    <text evidence="10">Promotes RNA polymerase assembly. Latches the N- and C-terminal regions of the beta' subunit thereby facilitating its interaction with the beta and alpha subunits.</text>
</comment>
<evidence type="ECO:0000256" key="9">
    <source>
        <dbReference type="ARBA" id="ARBA00048552"/>
    </source>
</evidence>
<evidence type="ECO:0000313" key="12">
    <source>
        <dbReference type="EMBL" id="AVM48355.1"/>
    </source>
</evidence>
<dbReference type="Proteomes" id="UP000237883">
    <property type="component" value="Chromosome"/>
</dbReference>
<evidence type="ECO:0000256" key="1">
    <source>
        <dbReference type="ARBA" id="ARBA00006711"/>
    </source>
</evidence>
<dbReference type="GO" id="GO:0003899">
    <property type="term" value="F:DNA-directed RNA polymerase activity"/>
    <property type="evidence" value="ECO:0007669"/>
    <property type="project" value="UniProtKB-UniRule"/>
</dbReference>
<organism evidence="12 13">
    <name type="scientific">Mogibacterium diversum</name>
    <dbReference type="NCBI Taxonomy" id="114527"/>
    <lineage>
        <taxon>Bacteria</taxon>
        <taxon>Bacillati</taxon>
        <taxon>Bacillota</taxon>
        <taxon>Clostridia</taxon>
        <taxon>Peptostreptococcales</taxon>
        <taxon>Anaerovoracaceae</taxon>
        <taxon>Mogibacterium</taxon>
    </lineage>
</organism>
<dbReference type="EC" id="2.7.7.6" evidence="2 10"/>
<protein>
    <recommendedName>
        <fullName evidence="3 10">DNA-directed RNA polymerase subunit omega</fullName>
        <shortName evidence="10">RNAP omega subunit</shortName>
        <ecNumber evidence="2 10">2.7.7.6</ecNumber>
    </recommendedName>
    <alternativeName>
        <fullName evidence="10">RNA polymerase omega subunit</fullName>
    </alternativeName>
    <alternativeName>
        <fullName evidence="8 10">Transcriptase subunit omega</fullName>
    </alternativeName>
</protein>
<dbReference type="GO" id="GO:0003677">
    <property type="term" value="F:DNA binding"/>
    <property type="evidence" value="ECO:0007669"/>
    <property type="project" value="UniProtKB-UniRule"/>
</dbReference>
<keyword evidence="5 10" id="KW-0808">Transferase</keyword>
<dbReference type="GeneID" id="78391742"/>
<comment type="catalytic activity">
    <reaction evidence="9 10">
        <text>RNA(n) + a ribonucleoside 5'-triphosphate = RNA(n+1) + diphosphate</text>
        <dbReference type="Rhea" id="RHEA:21248"/>
        <dbReference type="Rhea" id="RHEA-COMP:14527"/>
        <dbReference type="Rhea" id="RHEA-COMP:17342"/>
        <dbReference type="ChEBI" id="CHEBI:33019"/>
        <dbReference type="ChEBI" id="CHEBI:61557"/>
        <dbReference type="ChEBI" id="CHEBI:140395"/>
        <dbReference type="EC" id="2.7.7.6"/>
    </reaction>
</comment>
<keyword evidence="7 10" id="KW-0804">Transcription</keyword>
<evidence type="ECO:0000256" key="5">
    <source>
        <dbReference type="ARBA" id="ARBA00022679"/>
    </source>
</evidence>
<evidence type="ECO:0000256" key="4">
    <source>
        <dbReference type="ARBA" id="ARBA00022478"/>
    </source>
</evidence>
<feature type="compositionally biased region" description="Acidic residues" evidence="11">
    <location>
        <begin position="92"/>
        <end position="118"/>
    </location>
</feature>
<dbReference type="PANTHER" id="PTHR34476:SF1">
    <property type="entry name" value="DNA-DIRECTED RNA POLYMERASE SUBUNIT OMEGA"/>
    <property type="match status" value="1"/>
</dbReference>
<comment type="subunit">
    <text evidence="10">The RNAP catalytic core consists of 2 alpha, 1 beta, 1 beta' and 1 omega subunit. When a sigma factor is associated with the core the holoenzyme is formed, which can initiate transcription.</text>
</comment>
<dbReference type="InterPro" id="IPR006110">
    <property type="entry name" value="Pol_omega/Rpo6/RPB6"/>
</dbReference>
<evidence type="ECO:0000256" key="6">
    <source>
        <dbReference type="ARBA" id="ARBA00022695"/>
    </source>
</evidence>
<sequence>MMLYPAINELNKLTDSRYTLVVLTAKRARDIIDGKPVLTDVEAERPVSLATNEIAEGLITYKRSDEHDEEAPTFENFELDINCEAAVASEAAQEETSDEVQSDAEAEEPAVDETGLDA</sequence>
<accession>A0A2S0L4Z3</accession>